<reference evidence="2 3" key="1">
    <citation type="journal article" date="2020" name="Front. Microbiol.">
        <title>Single-cell genomics of novel Actinobacteria with the Wood-Ljungdahl pathway discovered in a serpentinizing system.</title>
        <authorList>
            <person name="Merino N."/>
            <person name="Kawai M."/>
            <person name="Boyd E.S."/>
            <person name="Colman D.R."/>
            <person name="McGlynn S.E."/>
            <person name="Nealson K.H."/>
            <person name="Kurokawa K."/>
            <person name="Hongoh Y."/>
        </authorList>
    </citation>
    <scope>NUCLEOTIDE SEQUENCE [LARGE SCALE GENOMIC DNA]</scope>
    <source>
        <strain evidence="2 3">S25</strain>
    </source>
</reference>
<dbReference type="InterPro" id="IPR036291">
    <property type="entry name" value="NAD(P)-bd_dom_sf"/>
</dbReference>
<dbReference type="AlphaFoldDB" id="A0A6V8P418"/>
<sequence>METPELNVVTGAFGYTGKYITRKLLSMGKRVRTLTGHPARQSPFGDQVSIFPFNFDKPRELVKSLQGAITLYNTYWVRFSQGQITFDKAIQNTKTLIQAAQEAGVRKIVHLSITNASEESSLPYFRGKRLLEKAIMHSKLSYAIIRPTVIFGSEDILINNIAWLLREFPVFVVC</sequence>
<dbReference type="Proteomes" id="UP000543224">
    <property type="component" value="Unassembled WGS sequence"/>
</dbReference>
<dbReference type="SUPFAM" id="SSF51735">
    <property type="entry name" value="NAD(P)-binding Rossmann-fold domains"/>
    <property type="match status" value="1"/>
</dbReference>
<evidence type="ECO:0000313" key="2">
    <source>
        <dbReference type="EMBL" id="GFP25546.1"/>
    </source>
</evidence>
<evidence type="ECO:0000259" key="1">
    <source>
        <dbReference type="Pfam" id="PF13460"/>
    </source>
</evidence>
<comment type="caution">
    <text evidence="2">The sequence shown here is derived from an EMBL/GenBank/DDBJ whole genome shotgun (WGS) entry which is preliminary data.</text>
</comment>
<evidence type="ECO:0000313" key="3">
    <source>
        <dbReference type="Proteomes" id="UP000543224"/>
    </source>
</evidence>
<dbReference type="Pfam" id="PF13460">
    <property type="entry name" value="NAD_binding_10"/>
    <property type="match status" value="1"/>
</dbReference>
<protein>
    <recommendedName>
        <fullName evidence="1">NAD(P)-binding domain-containing protein</fullName>
    </recommendedName>
</protein>
<dbReference type="EMBL" id="BLRX01000119">
    <property type="protein sequence ID" value="GFP25546.1"/>
    <property type="molecule type" value="Genomic_DNA"/>
</dbReference>
<dbReference type="GO" id="GO:0044877">
    <property type="term" value="F:protein-containing complex binding"/>
    <property type="evidence" value="ECO:0007669"/>
    <property type="project" value="TreeGrafter"/>
</dbReference>
<gene>
    <name evidence="2" type="ORF">HKBW3S25_01026</name>
</gene>
<dbReference type="InterPro" id="IPR051207">
    <property type="entry name" value="ComplexI_NDUFA9_subunit"/>
</dbReference>
<dbReference type="Gene3D" id="3.40.50.720">
    <property type="entry name" value="NAD(P)-binding Rossmann-like Domain"/>
    <property type="match status" value="1"/>
</dbReference>
<feature type="domain" description="NAD(P)-binding" evidence="1">
    <location>
        <begin position="11"/>
        <end position="149"/>
    </location>
</feature>
<accession>A0A6V8P418</accession>
<dbReference type="InterPro" id="IPR016040">
    <property type="entry name" value="NAD(P)-bd_dom"/>
</dbReference>
<dbReference type="PANTHER" id="PTHR12126">
    <property type="entry name" value="NADH-UBIQUINONE OXIDOREDUCTASE 39 KDA SUBUNIT-RELATED"/>
    <property type="match status" value="1"/>
</dbReference>
<proteinExistence type="predicted"/>
<organism evidence="2 3">
    <name type="scientific">Candidatus Hakubella thermalkaliphila</name>
    <dbReference type="NCBI Taxonomy" id="2754717"/>
    <lineage>
        <taxon>Bacteria</taxon>
        <taxon>Bacillati</taxon>
        <taxon>Actinomycetota</taxon>
        <taxon>Actinomycetota incertae sedis</taxon>
        <taxon>Candidatus Hakubellales</taxon>
        <taxon>Candidatus Hakubellaceae</taxon>
        <taxon>Candidatus Hakubella</taxon>
    </lineage>
</organism>
<dbReference type="PANTHER" id="PTHR12126:SF11">
    <property type="entry name" value="NADH DEHYDROGENASE [UBIQUINONE] 1 ALPHA SUBCOMPLEX SUBUNIT 9, MITOCHONDRIAL"/>
    <property type="match status" value="1"/>
</dbReference>
<name>A0A6V8P418_9ACTN</name>